<sequence>MAALAIWLRGRGADARLTPAVGCLALFALGLTVLLVLDGGPREDWQVLVLPPLPILLAHHLRSLAGPARWPRIEAALADLAAARPGLAAALAPLPPEVRRAYAATLAAPLGGGRRPPGSAGLDRDV</sequence>
<keyword evidence="1" id="KW-0812">Transmembrane</keyword>
<feature type="transmembrane region" description="Helical" evidence="1">
    <location>
        <begin position="17"/>
        <end position="37"/>
    </location>
</feature>
<accession>A0A1G7SWV1</accession>
<dbReference type="AlphaFoldDB" id="A0A1G7SWV1"/>
<dbReference type="EMBL" id="FNAY01000048">
    <property type="protein sequence ID" value="SDG27428.1"/>
    <property type="molecule type" value="Genomic_DNA"/>
</dbReference>
<keyword evidence="1" id="KW-1133">Transmembrane helix</keyword>
<dbReference type="Proteomes" id="UP000183812">
    <property type="component" value="Unassembled WGS sequence"/>
</dbReference>
<name>A0A1G7SWV1_RHOCA</name>
<proteinExistence type="predicted"/>
<dbReference type="RefSeq" id="WP_175454922.1">
    <property type="nucleotide sequence ID" value="NZ_FNAY01000048.1"/>
</dbReference>
<keyword evidence="1" id="KW-0472">Membrane</keyword>
<evidence type="ECO:0000313" key="3">
    <source>
        <dbReference type="Proteomes" id="UP000183812"/>
    </source>
</evidence>
<organism evidence="2 3">
    <name type="scientific">Rhodobacter capsulatus</name>
    <name type="common">Rhodopseudomonas capsulata</name>
    <dbReference type="NCBI Taxonomy" id="1061"/>
    <lineage>
        <taxon>Bacteria</taxon>
        <taxon>Pseudomonadati</taxon>
        <taxon>Pseudomonadota</taxon>
        <taxon>Alphaproteobacteria</taxon>
        <taxon>Rhodobacterales</taxon>
        <taxon>Rhodobacter group</taxon>
        <taxon>Rhodobacter</taxon>
    </lineage>
</organism>
<evidence type="ECO:0000313" key="2">
    <source>
        <dbReference type="EMBL" id="SDG27428.1"/>
    </source>
</evidence>
<gene>
    <name evidence="2" type="ORF">SAMN04244550_03697</name>
</gene>
<evidence type="ECO:0000256" key="1">
    <source>
        <dbReference type="SAM" id="Phobius"/>
    </source>
</evidence>
<reference evidence="2 3" key="1">
    <citation type="submission" date="2016-10" db="EMBL/GenBank/DDBJ databases">
        <authorList>
            <person name="de Groot N.N."/>
        </authorList>
    </citation>
    <scope>NUCLEOTIDE SEQUENCE [LARGE SCALE GENOMIC DNA]</scope>
    <source>
        <strain evidence="3">DSM 938 / 37b4</strain>
    </source>
</reference>
<protein>
    <submittedName>
        <fullName evidence="2">Uncharacterized protein</fullName>
    </submittedName>
</protein>